<keyword evidence="11" id="KW-0511">Multifunctional enzyme</keyword>
<dbReference type="InterPro" id="IPR024072">
    <property type="entry name" value="DHFR-like_dom_sf"/>
</dbReference>
<evidence type="ECO:0000256" key="9">
    <source>
        <dbReference type="ARBA" id="ARBA00022857"/>
    </source>
</evidence>
<dbReference type="InterPro" id="IPR016193">
    <property type="entry name" value="Cytidine_deaminase-like"/>
</dbReference>
<comment type="catalytic activity">
    <reaction evidence="12 14">
        <text>5-amino-6-(5-phospho-D-ribitylamino)uracil + NADP(+) = 5-amino-6-(5-phospho-D-ribosylamino)uracil + NADPH + H(+)</text>
        <dbReference type="Rhea" id="RHEA:17845"/>
        <dbReference type="ChEBI" id="CHEBI:15378"/>
        <dbReference type="ChEBI" id="CHEBI:57783"/>
        <dbReference type="ChEBI" id="CHEBI:58349"/>
        <dbReference type="ChEBI" id="CHEBI:58421"/>
        <dbReference type="ChEBI" id="CHEBI:58453"/>
        <dbReference type="EC" id="1.1.1.193"/>
    </reaction>
</comment>
<evidence type="ECO:0000256" key="11">
    <source>
        <dbReference type="ARBA" id="ARBA00023268"/>
    </source>
</evidence>
<dbReference type="OrthoDB" id="9800865at2"/>
<dbReference type="Gene3D" id="3.40.430.10">
    <property type="entry name" value="Dihydrofolate Reductase, subunit A"/>
    <property type="match status" value="2"/>
</dbReference>
<dbReference type="GO" id="GO:0008835">
    <property type="term" value="F:diaminohydroxyphosphoribosylaminopyrimidine deaminase activity"/>
    <property type="evidence" value="ECO:0007669"/>
    <property type="project" value="UniProtKB-EC"/>
</dbReference>
<dbReference type="PIRSF" id="PIRSF006769">
    <property type="entry name" value="RibD"/>
    <property type="match status" value="1"/>
</dbReference>
<sequence>MSTSAASASSAWGPELREAVEAAMETALALSDGVRGTTSPNPPVGAVILDARGHQVGAGATQPPPGPHAEVMALREAGERARGGIAVVTLEPCSHHGRTPPCTRALLDAGVAAVRFAVADPHPAASGGAEVLRAAGVDVEGGLLARQVETGPLRAWLHRERTGRPHVTWKYAASLDGRVAAVDGTSRWISGPASRAEVHELRARVDAVVVGTGTVFADDPWLTVRHEDGELAARQPLRVVMGTRGIPEGARVLDSTAETVVFATHDPGEVLAGLAARGVVDVLLEGGPTLAGAFVAAGLVDRIVAYVAPTLLGGGPAALGEAGVSTITEAHRWRVEGVTMSGEDVRISAVPVTGEGGD</sequence>
<dbReference type="SUPFAM" id="SSF53927">
    <property type="entry name" value="Cytidine deaminase-like"/>
    <property type="match status" value="1"/>
</dbReference>
<dbReference type="InterPro" id="IPR004794">
    <property type="entry name" value="Eubact_RibD"/>
</dbReference>
<feature type="binding site" evidence="16">
    <location>
        <position position="172"/>
    </location>
    <ligand>
        <name>NADP(+)</name>
        <dbReference type="ChEBI" id="CHEBI:58349"/>
    </ligand>
</feature>
<dbReference type="Gene3D" id="3.40.140.10">
    <property type="entry name" value="Cytidine Deaminase, domain 2"/>
    <property type="match status" value="1"/>
</dbReference>
<keyword evidence="9 14" id="KW-0521">NADP</keyword>
<evidence type="ECO:0000256" key="3">
    <source>
        <dbReference type="ARBA" id="ARBA00004910"/>
    </source>
</evidence>
<evidence type="ECO:0000256" key="15">
    <source>
        <dbReference type="PIRSR" id="PIRSR006769-1"/>
    </source>
</evidence>
<feature type="binding site" evidence="16">
    <location>
        <position position="285"/>
    </location>
    <ligand>
        <name>substrate</name>
    </ligand>
</feature>
<evidence type="ECO:0000256" key="12">
    <source>
        <dbReference type="ARBA" id="ARBA00049861"/>
    </source>
</evidence>
<dbReference type="HOGENOM" id="CLU_036590_1_0_11"/>
<dbReference type="GO" id="GO:0008703">
    <property type="term" value="F:5-amino-6-(5-phosphoribosylamino)uracil reductase activity"/>
    <property type="evidence" value="ECO:0007669"/>
    <property type="project" value="UniProtKB-EC"/>
</dbReference>
<dbReference type="InterPro" id="IPR050765">
    <property type="entry name" value="Riboflavin_Biosynth_HTPR"/>
</dbReference>
<dbReference type="PROSITE" id="PS51747">
    <property type="entry name" value="CYT_DCMP_DEAMINASES_2"/>
    <property type="match status" value="1"/>
</dbReference>
<feature type="binding site" evidence="16">
    <location>
        <position position="225"/>
    </location>
    <ligand>
        <name>substrate</name>
    </ligand>
</feature>
<comment type="function">
    <text evidence="1 14">Converts 2,5-diamino-6-(ribosylamino)-4(3h)-pyrimidinone 5'-phosphate into 5-amino-6-(ribosylamino)-2,4(1h,3h)-pyrimidinedione 5'-phosphate.</text>
</comment>
<dbReference type="AlphaFoldDB" id="H5XJR3"/>
<dbReference type="Pfam" id="PF00383">
    <property type="entry name" value="dCMP_cyt_deam_1"/>
    <property type="match status" value="1"/>
</dbReference>
<dbReference type="InterPro" id="IPR002734">
    <property type="entry name" value="RibDG_C"/>
</dbReference>
<evidence type="ECO:0000256" key="14">
    <source>
        <dbReference type="PIRNR" id="PIRNR006769"/>
    </source>
</evidence>
<dbReference type="Proteomes" id="UP000002791">
    <property type="component" value="Chromosome"/>
</dbReference>
<evidence type="ECO:0000313" key="20">
    <source>
        <dbReference type="Proteomes" id="UP000002791"/>
    </source>
</evidence>
<dbReference type="CDD" id="cd01284">
    <property type="entry name" value="Riboflavin_deaminase-reductase"/>
    <property type="match status" value="1"/>
</dbReference>
<dbReference type="GO" id="GO:0009231">
    <property type="term" value="P:riboflavin biosynthetic process"/>
    <property type="evidence" value="ECO:0007669"/>
    <property type="project" value="UniProtKB-UniPathway"/>
</dbReference>
<dbReference type="EC" id="1.1.1.193" evidence="14"/>
<keyword evidence="20" id="KW-1185">Reference proteome</keyword>
<keyword evidence="7 14" id="KW-0479">Metal-binding</keyword>
<feature type="binding site" evidence="16">
    <location>
        <position position="218"/>
    </location>
    <ligand>
        <name>NADP(+)</name>
        <dbReference type="ChEBI" id="CHEBI:58349"/>
    </ligand>
</feature>
<evidence type="ECO:0000256" key="2">
    <source>
        <dbReference type="ARBA" id="ARBA00004882"/>
    </source>
</evidence>
<dbReference type="Pfam" id="PF01872">
    <property type="entry name" value="RibD_C"/>
    <property type="match status" value="1"/>
</dbReference>
<comment type="similarity">
    <text evidence="4 14">In the N-terminal section; belongs to the cytidine and deoxycytidylate deaminase family.</text>
</comment>
<feature type="binding site" evidence="17">
    <location>
        <position position="93"/>
    </location>
    <ligand>
        <name>Zn(2+)</name>
        <dbReference type="ChEBI" id="CHEBI:29105"/>
        <note>catalytic</note>
    </ligand>
</feature>
<evidence type="ECO:0000256" key="6">
    <source>
        <dbReference type="ARBA" id="ARBA00022619"/>
    </source>
</evidence>
<feature type="domain" description="CMP/dCMP-type deaminase" evidence="18">
    <location>
        <begin position="18"/>
        <end position="140"/>
    </location>
</feature>
<comment type="similarity">
    <text evidence="5 14">In the C-terminal section; belongs to the HTP reductase family.</text>
</comment>
<dbReference type="STRING" id="882082.SaccyDRAFT_1935"/>
<dbReference type="eggNOG" id="COG0117">
    <property type="taxonomic scope" value="Bacteria"/>
</dbReference>
<dbReference type="EMBL" id="CM001440">
    <property type="protein sequence ID" value="EHR60829.1"/>
    <property type="molecule type" value="Genomic_DNA"/>
</dbReference>
<keyword evidence="6 14" id="KW-0686">Riboflavin biosynthesis</keyword>
<keyword evidence="14" id="KW-0378">Hydrolase</keyword>
<dbReference type="eggNOG" id="COG1985">
    <property type="taxonomic scope" value="Bacteria"/>
</dbReference>
<dbReference type="NCBIfam" id="TIGR00326">
    <property type="entry name" value="eubact_ribD"/>
    <property type="match status" value="1"/>
</dbReference>
<dbReference type="UniPathway" id="UPA00275">
    <property type="reaction ID" value="UER00401"/>
</dbReference>
<comment type="cofactor">
    <cofactor evidence="14 17">
        <name>Zn(2+)</name>
        <dbReference type="ChEBI" id="CHEBI:29105"/>
    </cofactor>
    <text evidence="14 17">Binds 1 zinc ion.</text>
</comment>
<dbReference type="GO" id="GO:0008270">
    <property type="term" value="F:zinc ion binding"/>
    <property type="evidence" value="ECO:0007669"/>
    <property type="project" value="InterPro"/>
</dbReference>
<dbReference type="EC" id="3.5.4.26" evidence="14"/>
<name>H5XJR3_9PSEU</name>
<dbReference type="InterPro" id="IPR016192">
    <property type="entry name" value="APOBEC/CMP_deaminase_Zn-bd"/>
</dbReference>
<feature type="binding site" evidence="16">
    <location>
        <position position="243"/>
    </location>
    <ligand>
        <name>NADP(+)</name>
        <dbReference type="ChEBI" id="CHEBI:58349"/>
    </ligand>
</feature>
<feature type="binding site" evidence="16">
    <location>
        <position position="214"/>
    </location>
    <ligand>
        <name>NADP(+)</name>
        <dbReference type="ChEBI" id="CHEBI:58349"/>
    </ligand>
</feature>
<evidence type="ECO:0000256" key="13">
    <source>
        <dbReference type="ARBA" id="ARBA00049886"/>
    </source>
</evidence>
<dbReference type="InterPro" id="IPR002125">
    <property type="entry name" value="CMP_dCMP_dom"/>
</dbReference>
<comment type="pathway">
    <text evidence="3 14">Cofactor biosynthesis; riboflavin biosynthesis; 5-amino-6-(D-ribitylamino)uracil from GTP: step 3/4.</text>
</comment>
<dbReference type="PROSITE" id="PS00903">
    <property type="entry name" value="CYT_DCMP_DEAMINASES_1"/>
    <property type="match status" value="1"/>
</dbReference>
<evidence type="ECO:0000256" key="5">
    <source>
        <dbReference type="ARBA" id="ARBA00007417"/>
    </source>
</evidence>
<feature type="active site" description="Proton donor" evidence="15">
    <location>
        <position position="70"/>
    </location>
</feature>
<feature type="binding site" evidence="16">
    <location>
        <position position="186"/>
    </location>
    <ligand>
        <name>substrate</name>
    </ligand>
</feature>
<feature type="binding site" evidence="16">
    <location>
        <position position="202"/>
    </location>
    <ligand>
        <name>substrate</name>
    </ligand>
</feature>
<comment type="pathway">
    <text evidence="2 14">Cofactor biosynthesis; riboflavin biosynthesis; 5-amino-6-(D-ribitylamino)uracil from GTP: step 2/4.</text>
</comment>
<evidence type="ECO:0000313" key="19">
    <source>
        <dbReference type="EMBL" id="EHR60829.1"/>
    </source>
</evidence>
<accession>H5XJR3</accession>
<feature type="binding site" evidence="16">
    <location>
        <position position="222"/>
    </location>
    <ligand>
        <name>substrate</name>
    </ligand>
</feature>
<keyword evidence="10 14" id="KW-0560">Oxidoreductase</keyword>
<dbReference type="PANTHER" id="PTHR38011">
    <property type="entry name" value="DIHYDROFOLATE REDUCTASE FAMILY PROTEIN (AFU_ORTHOLOGUE AFUA_8G06820)"/>
    <property type="match status" value="1"/>
</dbReference>
<evidence type="ECO:0000256" key="8">
    <source>
        <dbReference type="ARBA" id="ARBA00022833"/>
    </source>
</evidence>
<reference evidence="19 20" key="1">
    <citation type="submission" date="2011-11" db="EMBL/GenBank/DDBJ databases">
        <title>The Noncontiguous Finished sequence of Saccharomonospora cyanea NA-134.</title>
        <authorList>
            <consortium name="US DOE Joint Genome Institute"/>
            <person name="Lucas S."/>
            <person name="Han J."/>
            <person name="Lapidus A."/>
            <person name="Cheng J.-F."/>
            <person name="Goodwin L."/>
            <person name="Pitluck S."/>
            <person name="Peters L."/>
            <person name="Ovchinnikova G."/>
            <person name="Lu M."/>
            <person name="Detter J.C."/>
            <person name="Han C."/>
            <person name="Tapia R."/>
            <person name="Land M."/>
            <person name="Hauser L."/>
            <person name="Kyrpides N."/>
            <person name="Ivanova N."/>
            <person name="Pagani I."/>
            <person name="Brambilla E.-M."/>
            <person name="Klenk H.-P."/>
            <person name="Woyke T."/>
        </authorList>
    </citation>
    <scope>NUCLEOTIDE SEQUENCE [LARGE SCALE GENOMIC DNA]</scope>
    <source>
        <strain evidence="19 20">NA-134</strain>
    </source>
</reference>
<gene>
    <name evidence="19" type="ORF">SaccyDRAFT_1935</name>
</gene>
<evidence type="ECO:0000256" key="4">
    <source>
        <dbReference type="ARBA" id="ARBA00005259"/>
    </source>
</evidence>
<comment type="catalytic activity">
    <reaction evidence="13 14">
        <text>2,5-diamino-6-hydroxy-4-(5-phosphoribosylamino)-pyrimidine + H2O + H(+) = 5-amino-6-(5-phospho-D-ribosylamino)uracil + NH4(+)</text>
        <dbReference type="Rhea" id="RHEA:21868"/>
        <dbReference type="ChEBI" id="CHEBI:15377"/>
        <dbReference type="ChEBI" id="CHEBI:15378"/>
        <dbReference type="ChEBI" id="CHEBI:28938"/>
        <dbReference type="ChEBI" id="CHEBI:58453"/>
        <dbReference type="ChEBI" id="CHEBI:58614"/>
        <dbReference type="EC" id="3.5.4.26"/>
    </reaction>
</comment>
<organism evidence="19 20">
    <name type="scientific">Saccharomonospora cyanea NA-134</name>
    <dbReference type="NCBI Taxonomy" id="882082"/>
    <lineage>
        <taxon>Bacteria</taxon>
        <taxon>Bacillati</taxon>
        <taxon>Actinomycetota</taxon>
        <taxon>Actinomycetes</taxon>
        <taxon>Pseudonocardiales</taxon>
        <taxon>Pseudonocardiaceae</taxon>
        <taxon>Saccharomonospora</taxon>
    </lineage>
</organism>
<dbReference type="RefSeq" id="WP_005455681.1">
    <property type="nucleotide sequence ID" value="NZ_CM001440.1"/>
</dbReference>
<feature type="binding site" evidence="16">
    <location>
        <position position="188"/>
    </location>
    <ligand>
        <name>NADP(+)</name>
        <dbReference type="ChEBI" id="CHEBI:58349"/>
    </ligand>
</feature>
<dbReference type="PANTHER" id="PTHR38011:SF7">
    <property type="entry name" value="2,5-DIAMINO-6-RIBOSYLAMINO-4(3H)-PYRIMIDINONE 5'-PHOSPHATE REDUCTASE"/>
    <property type="match status" value="1"/>
</dbReference>
<evidence type="ECO:0000256" key="17">
    <source>
        <dbReference type="PIRSR" id="PIRSR006769-3"/>
    </source>
</evidence>
<feature type="binding site" evidence="17">
    <location>
        <position position="68"/>
    </location>
    <ligand>
        <name>Zn(2+)</name>
        <dbReference type="ChEBI" id="CHEBI:29105"/>
        <note>catalytic</note>
    </ligand>
</feature>
<evidence type="ECO:0000256" key="10">
    <source>
        <dbReference type="ARBA" id="ARBA00023002"/>
    </source>
</evidence>
<evidence type="ECO:0000256" key="1">
    <source>
        <dbReference type="ARBA" id="ARBA00002151"/>
    </source>
</evidence>
<feature type="binding site" evidence="16">
    <location>
        <begin position="287"/>
        <end position="293"/>
    </location>
    <ligand>
        <name>NADP(+)</name>
        <dbReference type="ChEBI" id="CHEBI:58349"/>
    </ligand>
</feature>
<dbReference type="SUPFAM" id="SSF53597">
    <property type="entry name" value="Dihydrofolate reductase-like"/>
    <property type="match status" value="1"/>
</dbReference>
<evidence type="ECO:0000259" key="18">
    <source>
        <dbReference type="PROSITE" id="PS51747"/>
    </source>
</evidence>
<proteinExistence type="inferred from homology"/>
<evidence type="ECO:0000256" key="7">
    <source>
        <dbReference type="ARBA" id="ARBA00022723"/>
    </source>
</evidence>
<evidence type="ECO:0000256" key="16">
    <source>
        <dbReference type="PIRSR" id="PIRSR006769-2"/>
    </source>
</evidence>
<feature type="binding site" evidence="17">
    <location>
        <position position="102"/>
    </location>
    <ligand>
        <name>Zn(2+)</name>
        <dbReference type="ChEBI" id="CHEBI:29105"/>
        <note>catalytic</note>
    </ligand>
</feature>
<keyword evidence="8 14" id="KW-0862">Zinc</keyword>
<protein>
    <recommendedName>
        <fullName evidence="14">Riboflavin biosynthesis protein RibD</fullName>
    </recommendedName>
    <domain>
        <recommendedName>
            <fullName evidence="14">Diaminohydroxyphosphoribosylaminopyrimidine deaminase</fullName>
            <shortName evidence="14">DRAP deaminase</shortName>
            <ecNumber evidence="14">3.5.4.26</ecNumber>
        </recommendedName>
        <alternativeName>
            <fullName evidence="14">Riboflavin-specific deaminase</fullName>
        </alternativeName>
    </domain>
    <domain>
        <recommendedName>
            <fullName evidence="14">5-amino-6-(5-phosphoribosylamino)uracil reductase</fullName>
            <ecNumber evidence="14">1.1.1.193</ecNumber>
        </recommendedName>
        <alternativeName>
            <fullName evidence="14">HTP reductase</fullName>
        </alternativeName>
    </domain>
</protein>